<evidence type="ECO:0000256" key="6">
    <source>
        <dbReference type="PIRSR" id="PIRSR004789-50"/>
    </source>
</evidence>
<dbReference type="NCBIfam" id="TIGR00282">
    <property type="entry name" value="TIGR00282 family metallophosphoesterase"/>
    <property type="match status" value="1"/>
</dbReference>
<feature type="active site" description="Proton donor" evidence="6">
    <location>
        <position position="68"/>
    </location>
</feature>
<evidence type="ECO:0000256" key="4">
    <source>
        <dbReference type="ARBA" id="ARBA00023004"/>
    </source>
</evidence>
<proteinExistence type="inferred from homology"/>
<dbReference type="Pfam" id="PF13277">
    <property type="entry name" value="YmdB"/>
    <property type="match status" value="1"/>
</dbReference>
<comment type="caution">
    <text evidence="8">The sequence shown here is derived from an EMBL/GenBank/DDBJ whole genome shotgun (WGS) entry which is preliminary data.</text>
</comment>
<feature type="binding site" evidence="7">
    <location>
        <position position="8"/>
    </location>
    <ligand>
        <name>Fe cation</name>
        <dbReference type="ChEBI" id="CHEBI:24875"/>
        <label>1</label>
    </ligand>
</feature>
<name>A0AAV4LJD2_9BACL</name>
<feature type="binding site" evidence="7">
    <location>
        <position position="40"/>
    </location>
    <ligand>
        <name>Fe cation</name>
        <dbReference type="ChEBI" id="CHEBI:24875"/>
        <label>1</label>
    </ligand>
</feature>
<dbReference type="InterPro" id="IPR005235">
    <property type="entry name" value="YmdB-like"/>
</dbReference>
<keyword evidence="2 7" id="KW-0479">Metal-binding</keyword>
<gene>
    <name evidence="8" type="ORF">DNHGIG_34320</name>
</gene>
<dbReference type="RefSeq" id="WP_282200815.1">
    <property type="nucleotide sequence ID" value="NZ_BOQE01000001.1"/>
</dbReference>
<evidence type="ECO:0000256" key="2">
    <source>
        <dbReference type="ARBA" id="ARBA00022723"/>
    </source>
</evidence>
<dbReference type="Proteomes" id="UP001057291">
    <property type="component" value="Unassembled WGS sequence"/>
</dbReference>
<feature type="binding site" evidence="7">
    <location>
        <position position="39"/>
    </location>
    <ligand>
        <name>Fe cation</name>
        <dbReference type="ChEBI" id="CHEBI:24875"/>
        <label>1</label>
    </ligand>
</feature>
<feature type="binding site" evidence="7">
    <location>
        <position position="150"/>
    </location>
    <ligand>
        <name>Fe cation</name>
        <dbReference type="ChEBI" id="CHEBI:24875"/>
        <label>2</label>
    </ligand>
</feature>
<organism evidence="8 9">
    <name type="scientific">Collibacillus ludicampi</name>
    <dbReference type="NCBI Taxonomy" id="2771369"/>
    <lineage>
        <taxon>Bacteria</taxon>
        <taxon>Bacillati</taxon>
        <taxon>Bacillota</taxon>
        <taxon>Bacilli</taxon>
        <taxon>Bacillales</taxon>
        <taxon>Alicyclobacillaceae</taxon>
        <taxon>Collibacillus</taxon>
    </lineage>
</organism>
<evidence type="ECO:0000256" key="1">
    <source>
        <dbReference type="ARBA" id="ARBA00001965"/>
    </source>
</evidence>
<reference evidence="8" key="1">
    <citation type="journal article" date="2023" name="Int. J. Syst. Evol. Microbiol.">
        <title>Collibacillus ludicampi gen. nov., sp. nov., a new soil bacterium of the family Alicyclobacillaceae.</title>
        <authorList>
            <person name="Jojima T."/>
            <person name="Ioku Y."/>
            <person name="Fukuta Y."/>
            <person name="Shirasaka N."/>
            <person name="Matsumura Y."/>
            <person name="Mori M."/>
        </authorList>
    </citation>
    <scope>NUCLEOTIDE SEQUENCE</scope>
    <source>
        <strain evidence="8">TP075</strain>
    </source>
</reference>
<dbReference type="GO" id="GO:0046872">
    <property type="term" value="F:metal ion binding"/>
    <property type="evidence" value="ECO:0007669"/>
    <property type="project" value="UniProtKB-KW"/>
</dbReference>
<feature type="binding site" evidence="7">
    <location>
        <position position="39"/>
    </location>
    <ligand>
        <name>Fe cation</name>
        <dbReference type="ChEBI" id="CHEBI:24875"/>
        <label>2</label>
    </ligand>
</feature>
<accession>A0AAV4LJD2</accession>
<feature type="binding site" evidence="7">
    <location>
        <position position="175"/>
    </location>
    <ligand>
        <name>Fe cation</name>
        <dbReference type="ChEBI" id="CHEBI:24875"/>
        <label>2</label>
    </ligand>
</feature>
<dbReference type="PANTHER" id="PTHR36303:SF1">
    <property type="entry name" value="2',3'-CYCLIC-NUCLEOTIDE 2'-PHOSPHODIESTERASE"/>
    <property type="match status" value="1"/>
</dbReference>
<sequence length="265" mass="29355">MRILFLGDIVGQPGRLIVETWMPRLVERFQPDLTIANAENIANGRGITLRLAEALFDAKIDILTMGNHVWDNKDVFNFIADERRIVRPANYPIHAPGMGYTIVKTGNVDVAVINLLGRTFMGDFDSPFTVLDKILEELSDATDHIFIDFHAETTSEKLALAWHVAGRVSAVIGTHTHVQTADARILPGGTAYITDVGMCGPYDGIIGIKRDLVIQKFLTQMPVKFEIEAGPAQLHAVVVDLETNGRAKTITRVSVTPERVEFCEY</sequence>
<keyword evidence="9" id="KW-1185">Reference proteome</keyword>
<dbReference type="EMBL" id="BOQE01000001">
    <property type="protein sequence ID" value="GIM47883.1"/>
    <property type="molecule type" value="Genomic_DNA"/>
</dbReference>
<evidence type="ECO:0000313" key="9">
    <source>
        <dbReference type="Proteomes" id="UP001057291"/>
    </source>
</evidence>
<evidence type="ECO:0000256" key="7">
    <source>
        <dbReference type="PIRSR" id="PIRSR004789-51"/>
    </source>
</evidence>
<dbReference type="FunFam" id="3.60.21.10:FF:000016">
    <property type="entry name" value="Putative metallophosphoesterase"/>
    <property type="match status" value="1"/>
</dbReference>
<comment type="similarity">
    <text evidence="5">Belongs to the YmdB-like family.</text>
</comment>
<evidence type="ECO:0000256" key="5">
    <source>
        <dbReference type="ARBA" id="ARBA00061401"/>
    </source>
</evidence>
<protein>
    <submittedName>
        <fullName evidence="8">Metallophosphoesterase</fullName>
    </submittedName>
</protein>
<keyword evidence="3" id="KW-0378">Hydrolase</keyword>
<dbReference type="AlphaFoldDB" id="A0AAV4LJD2"/>
<dbReference type="SUPFAM" id="SSF56300">
    <property type="entry name" value="Metallo-dependent phosphatases"/>
    <property type="match status" value="1"/>
</dbReference>
<dbReference type="PANTHER" id="PTHR36303">
    <property type="entry name" value="2',3'-CYCLIC-NUCLEOTIDE 2'-PHOSPHODIESTERASE"/>
    <property type="match status" value="1"/>
</dbReference>
<evidence type="ECO:0000256" key="3">
    <source>
        <dbReference type="ARBA" id="ARBA00022801"/>
    </source>
</evidence>
<dbReference type="CDD" id="cd07382">
    <property type="entry name" value="MPP_DR1281"/>
    <property type="match status" value="1"/>
</dbReference>
<dbReference type="Gene3D" id="3.60.21.10">
    <property type="match status" value="1"/>
</dbReference>
<feature type="binding site" evidence="7">
    <location>
        <position position="67"/>
    </location>
    <ligand>
        <name>Fe cation</name>
        <dbReference type="ChEBI" id="CHEBI:24875"/>
        <label>2</label>
    </ligand>
</feature>
<feature type="binding site" evidence="7">
    <location>
        <position position="177"/>
    </location>
    <ligand>
        <name>Fe cation</name>
        <dbReference type="ChEBI" id="CHEBI:24875"/>
        <label>1</label>
    </ligand>
</feature>
<evidence type="ECO:0000313" key="8">
    <source>
        <dbReference type="EMBL" id="GIM47883.1"/>
    </source>
</evidence>
<dbReference type="InterPro" id="IPR029052">
    <property type="entry name" value="Metallo-depent_PP-like"/>
</dbReference>
<dbReference type="PIRSF" id="PIRSF004789">
    <property type="entry name" value="DR1281"/>
    <property type="match status" value="1"/>
</dbReference>
<comment type="cofactor">
    <cofactor evidence="1">
        <name>Fe(3+)</name>
        <dbReference type="ChEBI" id="CHEBI:29034"/>
    </cofactor>
</comment>
<keyword evidence="4" id="KW-0408">Iron</keyword>
<dbReference type="GO" id="GO:0004113">
    <property type="term" value="F:2',3'-cyclic-nucleotide 3'-phosphodiesterase activity"/>
    <property type="evidence" value="ECO:0007669"/>
    <property type="project" value="TreeGrafter"/>
</dbReference>